<dbReference type="OrthoDB" id="9776731at2"/>
<dbReference type="InterPro" id="IPR002933">
    <property type="entry name" value="Peptidase_M20"/>
</dbReference>
<feature type="binding site" evidence="2">
    <location>
        <position position="140"/>
    </location>
    <ligand>
        <name>Mn(2+)</name>
        <dbReference type="ChEBI" id="CHEBI:29035"/>
        <label>2</label>
    </ligand>
</feature>
<dbReference type="FunFam" id="3.30.70.360:FF:000001">
    <property type="entry name" value="N-acetyldiaminopimelate deacetylase"/>
    <property type="match status" value="1"/>
</dbReference>
<dbReference type="KEGG" id="agi:FSB73_17335"/>
<proteinExistence type="predicted"/>
<dbReference type="Gene3D" id="3.30.70.360">
    <property type="match status" value="1"/>
</dbReference>
<dbReference type="InterPro" id="IPR017439">
    <property type="entry name" value="Amidohydrolase"/>
</dbReference>
<dbReference type="InterPro" id="IPR036264">
    <property type="entry name" value="Bact_exopeptidase_dim_dom"/>
</dbReference>
<feature type="domain" description="Peptidase M20 dimerisation" evidence="3">
    <location>
        <begin position="193"/>
        <end position="275"/>
    </location>
</feature>
<dbReference type="PIRSF" id="PIRSF005962">
    <property type="entry name" value="Pept_M20D_amidohydro"/>
    <property type="match status" value="1"/>
</dbReference>
<accession>A0A5B8VR39</accession>
<dbReference type="GO" id="GO:0050118">
    <property type="term" value="F:N-acetyldiaminopimelate deacetylase activity"/>
    <property type="evidence" value="ECO:0007669"/>
    <property type="project" value="UniProtKB-ARBA"/>
</dbReference>
<dbReference type="PANTHER" id="PTHR11014:SF63">
    <property type="entry name" value="METALLOPEPTIDASE, PUTATIVE (AFU_ORTHOLOGUE AFUA_6G09600)-RELATED"/>
    <property type="match status" value="1"/>
</dbReference>
<dbReference type="SUPFAM" id="SSF55031">
    <property type="entry name" value="Bacterial exopeptidase dimerisation domain"/>
    <property type="match status" value="1"/>
</dbReference>
<keyword evidence="2" id="KW-0464">Manganese</keyword>
<dbReference type="RefSeq" id="WP_146785058.1">
    <property type="nucleotide sequence ID" value="NZ_CP042434.1"/>
</dbReference>
<feature type="binding site" evidence="2">
    <location>
        <position position="106"/>
    </location>
    <ligand>
        <name>Mn(2+)</name>
        <dbReference type="ChEBI" id="CHEBI:29035"/>
        <label>2</label>
    </ligand>
</feature>
<dbReference type="AlphaFoldDB" id="A0A5B8VR39"/>
<keyword evidence="2" id="KW-0479">Metal-binding</keyword>
<feature type="binding site" evidence="2">
    <location>
        <position position="104"/>
    </location>
    <ligand>
        <name>Mn(2+)</name>
        <dbReference type="ChEBI" id="CHEBI:29035"/>
        <label>2</label>
    </ligand>
</feature>
<reference evidence="4 5" key="1">
    <citation type="journal article" date="2017" name="Int. J. Syst. Evol. Microbiol.">
        <title>Arachidicoccus ginsenosidivorans sp. nov., with ginsenoside-converting activity isolated from ginseng cultivating soil.</title>
        <authorList>
            <person name="Siddiqi M.Z."/>
            <person name="Aslam Z."/>
            <person name="Im W.T."/>
        </authorList>
    </citation>
    <scope>NUCLEOTIDE SEQUENCE [LARGE SCALE GENOMIC DNA]</scope>
    <source>
        <strain evidence="4 5">Gsoil 809</strain>
    </source>
</reference>
<dbReference type="Gene3D" id="3.40.630.10">
    <property type="entry name" value="Zn peptidases"/>
    <property type="match status" value="1"/>
</dbReference>
<dbReference type="NCBIfam" id="TIGR01891">
    <property type="entry name" value="amidohydrolases"/>
    <property type="match status" value="1"/>
</dbReference>
<gene>
    <name evidence="4" type="ORF">FSB73_17335</name>
</gene>
<dbReference type="GO" id="GO:0019877">
    <property type="term" value="P:diaminopimelate biosynthetic process"/>
    <property type="evidence" value="ECO:0007669"/>
    <property type="project" value="UniProtKB-ARBA"/>
</dbReference>
<organism evidence="4 5">
    <name type="scientific">Arachidicoccus ginsenosidivorans</name>
    <dbReference type="NCBI Taxonomy" id="496057"/>
    <lineage>
        <taxon>Bacteria</taxon>
        <taxon>Pseudomonadati</taxon>
        <taxon>Bacteroidota</taxon>
        <taxon>Chitinophagia</taxon>
        <taxon>Chitinophagales</taxon>
        <taxon>Chitinophagaceae</taxon>
        <taxon>Arachidicoccus</taxon>
    </lineage>
</organism>
<dbReference type="GO" id="GO:0046872">
    <property type="term" value="F:metal ion binding"/>
    <property type="evidence" value="ECO:0007669"/>
    <property type="project" value="UniProtKB-KW"/>
</dbReference>
<dbReference type="Pfam" id="PF07687">
    <property type="entry name" value="M20_dimer"/>
    <property type="match status" value="1"/>
</dbReference>
<evidence type="ECO:0000313" key="4">
    <source>
        <dbReference type="EMBL" id="QEC73176.1"/>
    </source>
</evidence>
<dbReference type="SUPFAM" id="SSF53187">
    <property type="entry name" value="Zn-dependent exopeptidases"/>
    <property type="match status" value="1"/>
</dbReference>
<dbReference type="Proteomes" id="UP000321291">
    <property type="component" value="Chromosome"/>
</dbReference>
<feature type="binding site" evidence="2">
    <location>
        <position position="167"/>
    </location>
    <ligand>
        <name>Mn(2+)</name>
        <dbReference type="ChEBI" id="CHEBI:29035"/>
        <label>2</label>
    </ligand>
</feature>
<feature type="binding site" evidence="2">
    <location>
        <position position="366"/>
    </location>
    <ligand>
        <name>Mn(2+)</name>
        <dbReference type="ChEBI" id="CHEBI:29035"/>
        <label>2</label>
    </ligand>
</feature>
<dbReference type="EMBL" id="CP042434">
    <property type="protein sequence ID" value="QEC73176.1"/>
    <property type="molecule type" value="Genomic_DNA"/>
</dbReference>
<dbReference type="PANTHER" id="PTHR11014">
    <property type="entry name" value="PEPTIDASE M20 FAMILY MEMBER"/>
    <property type="match status" value="1"/>
</dbReference>
<evidence type="ECO:0000259" key="3">
    <source>
        <dbReference type="Pfam" id="PF07687"/>
    </source>
</evidence>
<keyword evidence="5" id="KW-1185">Reference proteome</keyword>
<name>A0A5B8VR39_9BACT</name>
<protein>
    <submittedName>
        <fullName evidence="4">Amidohydrolase</fullName>
    </submittedName>
</protein>
<dbReference type="Pfam" id="PF01546">
    <property type="entry name" value="Peptidase_M20"/>
    <property type="match status" value="1"/>
</dbReference>
<evidence type="ECO:0000256" key="2">
    <source>
        <dbReference type="PIRSR" id="PIRSR005962-1"/>
    </source>
</evidence>
<sequence>MLKTKIEQLAKAYHSEFIDIRRHLHAHPELSYQEFETSKFIQDKLKAFNIHYQVMAETGVIGLIEGKNPNSRVIALRADMDALPILEANQVPYASQNKGIMHGCGHDVHTTCLLGAARILQETKDQWEGTVKLIFQPGEERNPGGASLLIKEGVLKNPEVQGIIGLHVHPGLPAGKLSFRSGRVMASADELYFTIKSEGGHAAAPHLTADTILIASQLIVSLQQLISRNCDPFSPSVLSICSFQGGHTTNVIPSEVHLKGTFRAMDETWRYKAHELIKKLAIGLVTSMGATVDVHIDVGYPSVNNQAALTNTCRTLAEELIGKDLVEETELRMGAEDFGHYTQMIPGCFYRLGVRNEAKGITHNVHTPLFDADESAIKTGMAMMAWLGSQASV</sequence>
<keyword evidence="1 4" id="KW-0378">Hydrolase</keyword>
<comment type="cofactor">
    <cofactor evidence="2">
        <name>Mn(2+)</name>
        <dbReference type="ChEBI" id="CHEBI:29035"/>
    </cofactor>
    <text evidence="2">The Mn(2+) ion enhances activity.</text>
</comment>
<dbReference type="InterPro" id="IPR011650">
    <property type="entry name" value="Peptidase_M20_dimer"/>
</dbReference>
<evidence type="ECO:0000313" key="5">
    <source>
        <dbReference type="Proteomes" id="UP000321291"/>
    </source>
</evidence>
<evidence type="ECO:0000256" key="1">
    <source>
        <dbReference type="ARBA" id="ARBA00022801"/>
    </source>
</evidence>
<dbReference type="CDD" id="cd03886">
    <property type="entry name" value="M20_Acy1"/>
    <property type="match status" value="1"/>
</dbReference>